<keyword evidence="2 5" id="KW-0032">Aminotransferase</keyword>
<dbReference type="GO" id="GO:0030170">
    <property type="term" value="F:pyridoxal phosphate binding"/>
    <property type="evidence" value="ECO:0007669"/>
    <property type="project" value="InterPro"/>
</dbReference>
<dbReference type="PANTHER" id="PTHR42832">
    <property type="entry name" value="AMINO ACID AMINOTRANSFERASE"/>
    <property type="match status" value="1"/>
</dbReference>
<evidence type="ECO:0000256" key="1">
    <source>
        <dbReference type="ARBA" id="ARBA00001933"/>
    </source>
</evidence>
<dbReference type="InterPro" id="IPR050881">
    <property type="entry name" value="LL-DAP_aminotransferase"/>
</dbReference>
<dbReference type="Gene3D" id="3.40.640.10">
    <property type="entry name" value="Type I PLP-dependent aspartate aminotransferase-like (Major domain)"/>
    <property type="match status" value="1"/>
</dbReference>
<dbReference type="InterPro" id="IPR004839">
    <property type="entry name" value="Aminotransferase_I/II_large"/>
</dbReference>
<dbReference type="RefSeq" id="WP_013660321.1">
    <property type="nucleotide sequence ID" value="NC_015276.1"/>
</dbReference>
<dbReference type="AlphaFoldDB" id="F2JTZ5"/>
<dbReference type="GO" id="GO:0009016">
    <property type="term" value="F:succinyldiaminopimelate transaminase activity"/>
    <property type="evidence" value="ECO:0007669"/>
    <property type="project" value="InterPro"/>
</dbReference>
<dbReference type="Pfam" id="PF00155">
    <property type="entry name" value="Aminotran_1_2"/>
    <property type="match status" value="1"/>
</dbReference>
<dbReference type="NCBIfam" id="TIGR03538">
    <property type="entry name" value="DapC_gpp"/>
    <property type="match status" value="1"/>
</dbReference>
<accession>F2JTZ5</accession>
<dbReference type="GO" id="GO:0009089">
    <property type="term" value="P:lysine biosynthetic process via diaminopimelate"/>
    <property type="evidence" value="ECO:0007669"/>
    <property type="project" value="InterPro"/>
</dbReference>
<dbReference type="EC" id="2.6.1.1" evidence="5"/>
<protein>
    <submittedName>
        <fullName evidence="5">Succinyldiaminopimelate transaminase</fullName>
        <ecNumber evidence="5">2.6.1.1</ecNumber>
    </submittedName>
</protein>
<dbReference type="OrthoDB" id="9813612at2"/>
<dbReference type="eggNOG" id="COG0436">
    <property type="taxonomic scope" value="Bacteria"/>
</dbReference>
<evidence type="ECO:0000313" key="6">
    <source>
        <dbReference type="Proteomes" id="UP000001062"/>
    </source>
</evidence>
<dbReference type="EMBL" id="CP002583">
    <property type="protein sequence ID" value="ADZ90416.1"/>
    <property type="molecule type" value="Genomic_DNA"/>
</dbReference>
<name>F2JTZ5_MARM1</name>
<proteinExistence type="predicted"/>
<gene>
    <name evidence="5" type="ordered locus">Marme_1141</name>
</gene>
<dbReference type="CDD" id="cd00609">
    <property type="entry name" value="AAT_like"/>
    <property type="match status" value="1"/>
</dbReference>
<dbReference type="GO" id="GO:0004069">
    <property type="term" value="F:L-aspartate:2-oxoglutarate aminotransferase activity"/>
    <property type="evidence" value="ECO:0007669"/>
    <property type="project" value="UniProtKB-EC"/>
</dbReference>
<feature type="domain" description="Aminotransferase class I/classII large" evidence="4">
    <location>
        <begin position="30"/>
        <end position="388"/>
    </location>
</feature>
<dbReference type="Gene3D" id="3.90.1150.10">
    <property type="entry name" value="Aspartate Aminotransferase, domain 1"/>
    <property type="match status" value="1"/>
</dbReference>
<organism evidence="5 6">
    <name type="scientific">Marinomonas mediterranea (strain ATCC 700492 / JCM 21426 / NBRC 103028 / MMB-1)</name>
    <dbReference type="NCBI Taxonomy" id="717774"/>
    <lineage>
        <taxon>Bacteria</taxon>
        <taxon>Pseudomonadati</taxon>
        <taxon>Pseudomonadota</taxon>
        <taxon>Gammaproteobacteria</taxon>
        <taxon>Oceanospirillales</taxon>
        <taxon>Oceanospirillaceae</taxon>
        <taxon>Marinomonas</taxon>
    </lineage>
</organism>
<evidence type="ECO:0000256" key="2">
    <source>
        <dbReference type="ARBA" id="ARBA00022576"/>
    </source>
</evidence>
<dbReference type="KEGG" id="mme:Marme_1141"/>
<dbReference type="Proteomes" id="UP000001062">
    <property type="component" value="Chromosome"/>
</dbReference>
<dbReference type="SUPFAM" id="SSF53383">
    <property type="entry name" value="PLP-dependent transferases"/>
    <property type="match status" value="1"/>
</dbReference>
<dbReference type="PATRIC" id="fig|717774.3.peg.1183"/>
<keyword evidence="6" id="KW-1185">Reference proteome</keyword>
<dbReference type="InterPro" id="IPR015421">
    <property type="entry name" value="PyrdxlP-dep_Trfase_major"/>
</dbReference>
<dbReference type="HOGENOM" id="CLU_017584_4_5_6"/>
<dbReference type="InterPro" id="IPR015422">
    <property type="entry name" value="PyrdxlP-dep_Trfase_small"/>
</dbReference>
<comment type="cofactor">
    <cofactor evidence="1">
        <name>pyridoxal 5'-phosphate</name>
        <dbReference type="ChEBI" id="CHEBI:597326"/>
    </cofactor>
</comment>
<evidence type="ECO:0000259" key="4">
    <source>
        <dbReference type="Pfam" id="PF00155"/>
    </source>
</evidence>
<dbReference type="STRING" id="717774.Marme_1141"/>
<dbReference type="InterPro" id="IPR015424">
    <property type="entry name" value="PyrdxlP-dep_Trfase"/>
</dbReference>
<sequence length="405" mass="45567">MNPLISNLHPYPFQKLAELLQNIEPASDKPLIKLTIGEPQHDAPQIVLDELQNSLNAVRKYPSTKGDLGLRKAISKWACNRFNLPTLNPDTEILPVTGTREALFAIVQTLVGAKENSIVVSPNPFYQIYEGAAILAGADLEFLACDESNNYQVDYRSVPDDVWSRCEIVFVCSPNNPAGTVTPLDDYRFLLAQAKKFNFTIVADECYSEIYFGKDKPLGLLEACVQLGNDRYENCLIFQSLSKRSNLPGLRSGFVAGDASLLKPFLLYRTYQGCAMPNHHQAASIVAWGDEQHVQQNRDIYQRKFDTVLNILQPVIKVNKPEAGFYLWPQLPMNDEEFCVKLYQEEAVLVLPGSYLGRDVNNKNPGSNHVRLALVAEEELCAEAAERIRNFIKRNFPLNELEQSN</sequence>
<dbReference type="InterPro" id="IPR019878">
    <property type="entry name" value="DapC_beta/gammaproteobac"/>
</dbReference>
<dbReference type="PANTHER" id="PTHR42832:SF3">
    <property type="entry name" value="L-GLUTAMINE--4-(METHYLSULFANYL)-2-OXOBUTANOATE AMINOTRANSFERASE"/>
    <property type="match status" value="1"/>
</dbReference>
<evidence type="ECO:0000313" key="5">
    <source>
        <dbReference type="EMBL" id="ADZ90416.1"/>
    </source>
</evidence>
<reference evidence="5 6" key="1">
    <citation type="journal article" date="2012" name="Stand. Genomic Sci.">
        <title>Complete genome sequence of the melanogenic marine bacterium Marinomonas mediterranea type strain (MMB-1(T)).</title>
        <authorList>
            <person name="Lucas-Elio P."/>
            <person name="Goodwin L."/>
            <person name="Woyke T."/>
            <person name="Pitluck S."/>
            <person name="Nolan M."/>
            <person name="Kyrpides N.C."/>
            <person name="Detter J.C."/>
            <person name="Copeland A."/>
            <person name="Teshima H."/>
            <person name="Bruce D."/>
            <person name="Detter C."/>
            <person name="Tapia R."/>
            <person name="Han S."/>
            <person name="Land M.L."/>
            <person name="Ivanova N."/>
            <person name="Mikhailova N."/>
            <person name="Johnston A.W."/>
            <person name="Sanchez-Amat A."/>
        </authorList>
    </citation>
    <scope>NUCLEOTIDE SEQUENCE [LARGE SCALE GENOMIC DNA]</scope>
    <source>
        <strain evidence="6">ATCC 700492 / JCM 21426 / NBRC 103028 / MMB-1</strain>
    </source>
</reference>
<evidence type="ECO:0000256" key="3">
    <source>
        <dbReference type="ARBA" id="ARBA00022679"/>
    </source>
</evidence>
<keyword evidence="3 5" id="KW-0808">Transferase</keyword>